<comment type="similarity">
    <text evidence="2">Belongs to the SAP30 family.</text>
</comment>
<dbReference type="InterPro" id="IPR025718">
    <property type="entry name" value="SAP30_Sin3-bd"/>
</dbReference>
<dbReference type="PANTHER" id="PTHR11675:SF41">
    <property type="entry name" value="POLYPEPTIDE N-ACETYLGALACTOSAMINYLTRANSFERASE 10"/>
    <property type="match status" value="1"/>
</dbReference>
<dbReference type="Pfam" id="PF13867">
    <property type="entry name" value="SAP30_Sin3_bdg"/>
    <property type="match status" value="1"/>
</dbReference>
<feature type="region of interest" description="Disordered" evidence="13">
    <location>
        <begin position="301"/>
        <end position="320"/>
    </location>
</feature>
<dbReference type="GO" id="GO:0005634">
    <property type="term" value="C:nucleus"/>
    <property type="evidence" value="ECO:0007669"/>
    <property type="project" value="UniProtKB-SubCell"/>
</dbReference>
<dbReference type="InterPro" id="IPR029044">
    <property type="entry name" value="Nucleotide-diphossugar_trans"/>
</dbReference>
<evidence type="ECO:0000256" key="6">
    <source>
        <dbReference type="ARBA" id="ARBA00022771"/>
    </source>
</evidence>
<dbReference type="InterPro" id="IPR025717">
    <property type="entry name" value="SAP30_zn-finger"/>
</dbReference>
<dbReference type="FunFam" id="3.40.1800.30:FF:000001">
    <property type="entry name" value="Histone deacetylase complex subunit"/>
    <property type="match status" value="1"/>
</dbReference>
<proteinExistence type="inferred from homology"/>
<gene>
    <name evidence="17" type="primary">GALNT10</name>
    <name evidence="17" type="ORF">L345_10869</name>
</gene>
<evidence type="ECO:0000256" key="10">
    <source>
        <dbReference type="ARBA" id="ARBA00023157"/>
    </source>
</evidence>
<dbReference type="GO" id="GO:0003677">
    <property type="term" value="F:DNA binding"/>
    <property type="evidence" value="ECO:0007669"/>
    <property type="project" value="UniProtKB-KW"/>
</dbReference>
<comment type="subcellular location">
    <subcellularLocation>
        <location evidence="1">Nucleus</location>
    </subcellularLocation>
</comment>
<keyword evidence="11" id="KW-0804">Transcription</keyword>
<sequence>MCGGRMEDIPCSRVGHIYRKYVPYKVPTGVSLARNLKRVAEVWMDEYAEYIYQRRPEYRHLSAGDVTAQKELRIKLNCKSFKWFMNEVAWDLGKFYPPVEPPAAAWGEIRNVGTGLCVDTKHGALGSPLRVETCVKGRGEAAWSNVQHMFIKQVFTFSWREDIRPGDPQHAKKYCFDAISHNSPITLYDCHGMKGNQLWKYRKRKGWRSWSFVDRGRREAAMNGFSTEEDSRDGPPTTPFYGQSCCLIDDGDRCVRPAGNASFSKRIQKSISQKKLKLDIDKSVRHLYICDFHKNFIQSVRNKRKRKTSDDGGDSPEHEIDVPEVDLFQLQVNTLRRYKRHYKLQTRPGLNKAQLAETVSRHFRNIPVNEKETLAYFIYMVKSNKSRLDQKTESSKLE</sequence>
<feature type="domain" description="Histone deacetylase complex subunit SAP30 zinc-finger" evidence="15">
    <location>
        <begin position="242"/>
        <end position="311"/>
    </location>
</feature>
<comment type="caution">
    <text evidence="17">The sequence shown here is derived from an EMBL/GenBank/DDBJ whole genome shotgun (WGS) entry which is preliminary data.</text>
</comment>
<evidence type="ECO:0000256" key="11">
    <source>
        <dbReference type="ARBA" id="ARBA00023163"/>
    </source>
</evidence>
<evidence type="ECO:0000259" key="14">
    <source>
        <dbReference type="Pfam" id="PF00652"/>
    </source>
</evidence>
<name>V8NM52_OPHHA</name>
<dbReference type="PROSITE" id="PS50231">
    <property type="entry name" value="RICIN_B_LECTIN"/>
    <property type="match status" value="1"/>
</dbReference>
<dbReference type="OrthoDB" id="510958at2759"/>
<feature type="domain" description="Ricin B lectin" evidence="14">
    <location>
        <begin position="105"/>
        <end position="206"/>
    </location>
</feature>
<evidence type="ECO:0000259" key="15">
    <source>
        <dbReference type="Pfam" id="PF13866"/>
    </source>
</evidence>
<feature type="domain" description="Histone deacetylase complex subunit SAP30 Sin3 binding" evidence="16">
    <location>
        <begin position="330"/>
        <end position="382"/>
    </location>
</feature>
<evidence type="ECO:0000256" key="5">
    <source>
        <dbReference type="ARBA" id="ARBA00022734"/>
    </source>
</evidence>
<dbReference type="GO" id="GO:0004653">
    <property type="term" value="F:polypeptide N-acetylgalactosaminyltransferase activity"/>
    <property type="evidence" value="ECO:0007669"/>
    <property type="project" value="TreeGrafter"/>
</dbReference>
<evidence type="ECO:0000256" key="8">
    <source>
        <dbReference type="ARBA" id="ARBA00023015"/>
    </source>
</evidence>
<dbReference type="InterPro" id="IPR038291">
    <property type="entry name" value="SAP30_C_sf"/>
</dbReference>
<protein>
    <submittedName>
        <fullName evidence="17">Polypeptide N-acetylgalactosaminyltransferase 10</fullName>
    </submittedName>
</protein>
<evidence type="ECO:0000256" key="9">
    <source>
        <dbReference type="ARBA" id="ARBA00023125"/>
    </source>
</evidence>
<dbReference type="EMBL" id="AZIM01002778">
    <property type="protein sequence ID" value="ETE63369.1"/>
    <property type="molecule type" value="Genomic_DNA"/>
</dbReference>
<keyword evidence="12" id="KW-0539">Nucleus</keyword>
<dbReference type="Pfam" id="PF00652">
    <property type="entry name" value="Ricin_B_lectin"/>
    <property type="match status" value="1"/>
</dbReference>
<keyword evidence="18" id="KW-1185">Reference proteome</keyword>
<evidence type="ECO:0000256" key="3">
    <source>
        <dbReference type="ARBA" id="ARBA00022491"/>
    </source>
</evidence>
<evidence type="ECO:0000256" key="1">
    <source>
        <dbReference type="ARBA" id="ARBA00004123"/>
    </source>
</evidence>
<evidence type="ECO:0000313" key="17">
    <source>
        <dbReference type="EMBL" id="ETE63369.1"/>
    </source>
</evidence>
<dbReference type="PANTHER" id="PTHR11675">
    <property type="entry name" value="N-ACETYLGALACTOSAMINYLTRANSFERASE"/>
    <property type="match status" value="1"/>
</dbReference>
<keyword evidence="5" id="KW-0430">Lectin</keyword>
<keyword evidence="17" id="KW-0808">Transferase</keyword>
<dbReference type="Gene3D" id="3.90.550.10">
    <property type="entry name" value="Spore Coat Polysaccharide Biosynthesis Protein SpsA, Chain A"/>
    <property type="match status" value="1"/>
</dbReference>
<keyword evidence="6" id="KW-0863">Zinc-finger</keyword>
<dbReference type="GO" id="GO:0006493">
    <property type="term" value="P:protein O-linked glycosylation"/>
    <property type="evidence" value="ECO:0007669"/>
    <property type="project" value="TreeGrafter"/>
</dbReference>
<dbReference type="Gene3D" id="2.80.10.50">
    <property type="match status" value="1"/>
</dbReference>
<dbReference type="AlphaFoldDB" id="V8NM52"/>
<dbReference type="InterPro" id="IPR035992">
    <property type="entry name" value="Ricin_B-like_lectins"/>
</dbReference>
<evidence type="ECO:0000259" key="16">
    <source>
        <dbReference type="Pfam" id="PF13867"/>
    </source>
</evidence>
<evidence type="ECO:0000256" key="2">
    <source>
        <dbReference type="ARBA" id="ARBA00006283"/>
    </source>
</evidence>
<keyword evidence="8" id="KW-0805">Transcription regulation</keyword>
<dbReference type="Proteomes" id="UP000018936">
    <property type="component" value="Unassembled WGS sequence"/>
</dbReference>
<organism evidence="17 18">
    <name type="scientific">Ophiophagus hannah</name>
    <name type="common">King cobra</name>
    <name type="synonym">Naja hannah</name>
    <dbReference type="NCBI Taxonomy" id="8665"/>
    <lineage>
        <taxon>Eukaryota</taxon>
        <taxon>Metazoa</taxon>
        <taxon>Chordata</taxon>
        <taxon>Craniata</taxon>
        <taxon>Vertebrata</taxon>
        <taxon>Euteleostomi</taxon>
        <taxon>Lepidosauria</taxon>
        <taxon>Squamata</taxon>
        <taxon>Bifurcata</taxon>
        <taxon>Unidentata</taxon>
        <taxon>Episquamata</taxon>
        <taxon>Toxicofera</taxon>
        <taxon>Serpentes</taxon>
        <taxon>Colubroidea</taxon>
        <taxon>Elapidae</taxon>
        <taxon>Elapinae</taxon>
        <taxon>Ophiophagus</taxon>
    </lineage>
</organism>
<dbReference type="Gene3D" id="6.10.160.20">
    <property type="match status" value="1"/>
</dbReference>
<evidence type="ECO:0000256" key="12">
    <source>
        <dbReference type="ARBA" id="ARBA00023242"/>
    </source>
</evidence>
<keyword evidence="7" id="KW-0862">Zinc</keyword>
<dbReference type="SUPFAM" id="SSF53448">
    <property type="entry name" value="Nucleotide-diphospho-sugar transferases"/>
    <property type="match status" value="1"/>
</dbReference>
<dbReference type="InterPro" id="IPR000772">
    <property type="entry name" value="Ricin_B_lectin"/>
</dbReference>
<evidence type="ECO:0000256" key="7">
    <source>
        <dbReference type="ARBA" id="ARBA00022833"/>
    </source>
</evidence>
<dbReference type="SUPFAM" id="SSF50370">
    <property type="entry name" value="Ricin B-like lectins"/>
    <property type="match status" value="1"/>
</dbReference>
<dbReference type="GO" id="GO:0030246">
    <property type="term" value="F:carbohydrate binding"/>
    <property type="evidence" value="ECO:0007669"/>
    <property type="project" value="UniProtKB-KW"/>
</dbReference>
<evidence type="ECO:0000256" key="4">
    <source>
        <dbReference type="ARBA" id="ARBA00022723"/>
    </source>
</evidence>
<evidence type="ECO:0000313" key="18">
    <source>
        <dbReference type="Proteomes" id="UP000018936"/>
    </source>
</evidence>
<dbReference type="Pfam" id="PF13866">
    <property type="entry name" value="zf-SAP30"/>
    <property type="match status" value="1"/>
</dbReference>
<dbReference type="GO" id="GO:0005794">
    <property type="term" value="C:Golgi apparatus"/>
    <property type="evidence" value="ECO:0007669"/>
    <property type="project" value="TreeGrafter"/>
</dbReference>
<keyword evidence="3" id="KW-0678">Repressor</keyword>
<keyword evidence="4" id="KW-0479">Metal-binding</keyword>
<dbReference type="Gene3D" id="3.40.1800.30">
    <property type="match status" value="1"/>
</dbReference>
<accession>V8NM52</accession>
<keyword evidence="10" id="KW-1015">Disulfide bond</keyword>
<reference evidence="17 18" key="1">
    <citation type="journal article" date="2013" name="Proc. Natl. Acad. Sci. U.S.A.">
        <title>The king cobra genome reveals dynamic gene evolution and adaptation in the snake venom system.</title>
        <authorList>
            <person name="Vonk F.J."/>
            <person name="Casewell N.R."/>
            <person name="Henkel C.V."/>
            <person name="Heimberg A.M."/>
            <person name="Jansen H.J."/>
            <person name="McCleary R.J."/>
            <person name="Kerkkamp H.M."/>
            <person name="Vos R.A."/>
            <person name="Guerreiro I."/>
            <person name="Calvete J.J."/>
            <person name="Wuster W."/>
            <person name="Woods A.E."/>
            <person name="Logan J.M."/>
            <person name="Harrison R.A."/>
            <person name="Castoe T.A."/>
            <person name="de Koning A.P."/>
            <person name="Pollock D.D."/>
            <person name="Yandell M."/>
            <person name="Calderon D."/>
            <person name="Renjifo C."/>
            <person name="Currier R.B."/>
            <person name="Salgado D."/>
            <person name="Pla D."/>
            <person name="Sanz L."/>
            <person name="Hyder A.S."/>
            <person name="Ribeiro J.M."/>
            <person name="Arntzen J.W."/>
            <person name="van den Thillart G.E."/>
            <person name="Boetzer M."/>
            <person name="Pirovano W."/>
            <person name="Dirks R.P."/>
            <person name="Spaink H.P."/>
            <person name="Duboule D."/>
            <person name="McGlinn E."/>
            <person name="Kini R.M."/>
            <person name="Richardson M.K."/>
        </authorList>
    </citation>
    <scope>NUCLEOTIDE SEQUENCE</scope>
    <source>
        <tissue evidence="17">Blood</tissue>
    </source>
</reference>
<dbReference type="GO" id="GO:0008270">
    <property type="term" value="F:zinc ion binding"/>
    <property type="evidence" value="ECO:0007669"/>
    <property type="project" value="UniProtKB-KW"/>
</dbReference>
<evidence type="ECO:0000256" key="13">
    <source>
        <dbReference type="SAM" id="MobiDB-lite"/>
    </source>
</evidence>
<keyword evidence="9" id="KW-0238">DNA-binding</keyword>